<evidence type="ECO:0000313" key="5">
    <source>
        <dbReference type="EMBL" id="MDT0618614.1"/>
    </source>
</evidence>
<gene>
    <name evidence="5" type="ORF">RM531_08990</name>
</gene>
<dbReference type="RefSeq" id="WP_311658769.1">
    <property type="nucleotide sequence ID" value="NZ_JAVRHY010000006.1"/>
</dbReference>
<keyword evidence="1" id="KW-0805">Transcription regulation</keyword>
<dbReference type="SMART" id="SM00342">
    <property type="entry name" value="HTH_ARAC"/>
    <property type="match status" value="1"/>
</dbReference>
<evidence type="ECO:0000256" key="1">
    <source>
        <dbReference type="ARBA" id="ARBA00023015"/>
    </source>
</evidence>
<dbReference type="InterPro" id="IPR018060">
    <property type="entry name" value="HTH_AraC"/>
</dbReference>
<accession>A0ABU3B8P7</accession>
<evidence type="ECO:0000259" key="4">
    <source>
        <dbReference type="PROSITE" id="PS01124"/>
    </source>
</evidence>
<dbReference type="InterPro" id="IPR032783">
    <property type="entry name" value="AraC_lig"/>
</dbReference>
<dbReference type="SUPFAM" id="SSF46689">
    <property type="entry name" value="Homeodomain-like"/>
    <property type="match status" value="2"/>
</dbReference>
<comment type="caution">
    <text evidence="5">The sequence shown here is derived from an EMBL/GenBank/DDBJ whole genome shotgun (WGS) entry which is preliminary data.</text>
</comment>
<keyword evidence="6" id="KW-1185">Reference proteome</keyword>
<dbReference type="Gene3D" id="1.10.10.60">
    <property type="entry name" value="Homeodomain-like"/>
    <property type="match status" value="1"/>
</dbReference>
<dbReference type="InterPro" id="IPR050204">
    <property type="entry name" value="AraC_XylS_family_regulators"/>
</dbReference>
<dbReference type="PROSITE" id="PS01124">
    <property type="entry name" value="HTH_ARAC_FAMILY_2"/>
    <property type="match status" value="1"/>
</dbReference>
<protein>
    <submittedName>
        <fullName evidence="5">AraC family transcriptional regulator</fullName>
    </submittedName>
</protein>
<organism evidence="5 6">
    <name type="scientific">Spectribacter acetivorans</name>
    <dbReference type="NCBI Taxonomy" id="3075603"/>
    <lineage>
        <taxon>Bacteria</taxon>
        <taxon>Pseudomonadati</taxon>
        <taxon>Pseudomonadota</taxon>
        <taxon>Gammaproteobacteria</taxon>
        <taxon>Salinisphaerales</taxon>
        <taxon>Salinisphaeraceae</taxon>
        <taxon>Spectribacter</taxon>
    </lineage>
</organism>
<dbReference type="Pfam" id="PF12833">
    <property type="entry name" value="HTH_18"/>
    <property type="match status" value="1"/>
</dbReference>
<dbReference type="Proteomes" id="UP001259982">
    <property type="component" value="Unassembled WGS sequence"/>
</dbReference>
<feature type="domain" description="HTH araC/xylS-type" evidence="4">
    <location>
        <begin position="211"/>
        <end position="309"/>
    </location>
</feature>
<evidence type="ECO:0000256" key="3">
    <source>
        <dbReference type="ARBA" id="ARBA00023163"/>
    </source>
</evidence>
<name>A0ABU3B8P7_9GAMM</name>
<keyword evidence="2" id="KW-0238">DNA-binding</keyword>
<evidence type="ECO:0000256" key="2">
    <source>
        <dbReference type="ARBA" id="ARBA00023125"/>
    </source>
</evidence>
<proteinExistence type="predicted"/>
<dbReference type="EMBL" id="JAVRHY010000006">
    <property type="protein sequence ID" value="MDT0618614.1"/>
    <property type="molecule type" value="Genomic_DNA"/>
</dbReference>
<keyword evidence="3" id="KW-0804">Transcription</keyword>
<sequence>MVSHQINVGRPFDILGDVFETLRFHGSIFFCSELAAPWGLALESAGTPRFHIALTGNCYVGAKAGECLHVRSRNIVLFPNGPAHWIADQPGRPLVASERAGAACELGDPFFQQGEITHRLMCGLVRYDRELAHPLLDALPHVMHFPQFEETDPIWLTVMLIEAQMRHMHDRRNPIVDRLAEALFLQLFNEHVNHHDDVTGFIAALRDRRVYKALRSIHRHPDVAWSLSSLSAKAGMSPASLVRRFRDVIGMAPMSYVTHWRLMKAYNLIKYSQQPLERIAASVGFSSARTLSRAFERHYGSRPKALRRTHQETKSSA</sequence>
<dbReference type="PANTHER" id="PTHR46796:SF7">
    <property type="entry name" value="ARAC FAMILY TRANSCRIPTIONAL REGULATOR"/>
    <property type="match status" value="1"/>
</dbReference>
<dbReference type="Pfam" id="PF12852">
    <property type="entry name" value="Cupin_6"/>
    <property type="match status" value="1"/>
</dbReference>
<evidence type="ECO:0000313" key="6">
    <source>
        <dbReference type="Proteomes" id="UP001259982"/>
    </source>
</evidence>
<reference evidence="5 6" key="1">
    <citation type="submission" date="2023-09" db="EMBL/GenBank/DDBJ databases">
        <authorList>
            <person name="Rey-Velasco X."/>
        </authorList>
    </citation>
    <scope>NUCLEOTIDE SEQUENCE [LARGE SCALE GENOMIC DNA]</scope>
    <source>
        <strain evidence="5 6">P385</strain>
    </source>
</reference>
<dbReference type="PANTHER" id="PTHR46796">
    <property type="entry name" value="HTH-TYPE TRANSCRIPTIONAL ACTIVATOR RHAS-RELATED"/>
    <property type="match status" value="1"/>
</dbReference>
<dbReference type="InterPro" id="IPR009057">
    <property type="entry name" value="Homeodomain-like_sf"/>
</dbReference>